<protein>
    <submittedName>
        <fullName evidence="3">Class I SAM-dependent methyltransferase</fullName>
    </submittedName>
</protein>
<dbReference type="EMBL" id="BTPD01000005">
    <property type="protein sequence ID" value="GMQ29158.1"/>
    <property type="molecule type" value="Genomic_DNA"/>
</dbReference>
<gene>
    <name evidence="3" type="ORF">Aconfl_18010</name>
</gene>
<evidence type="ECO:0000313" key="4">
    <source>
        <dbReference type="Proteomes" id="UP001338309"/>
    </source>
</evidence>
<dbReference type="PROSITE" id="PS51257">
    <property type="entry name" value="PROKAR_LIPOPROTEIN"/>
    <property type="match status" value="1"/>
</dbReference>
<evidence type="ECO:0000259" key="2">
    <source>
        <dbReference type="Pfam" id="PF13847"/>
    </source>
</evidence>
<keyword evidence="3" id="KW-0808">Transferase</keyword>
<dbReference type="GO" id="GO:0008168">
    <property type="term" value="F:methyltransferase activity"/>
    <property type="evidence" value="ECO:0007669"/>
    <property type="project" value="UniProtKB-KW"/>
</dbReference>
<organism evidence="3 4">
    <name type="scientific">Algoriphagus confluentis</name>
    <dbReference type="NCBI Taxonomy" id="1697556"/>
    <lineage>
        <taxon>Bacteria</taxon>
        <taxon>Pseudomonadati</taxon>
        <taxon>Bacteroidota</taxon>
        <taxon>Cytophagia</taxon>
        <taxon>Cytophagales</taxon>
        <taxon>Cyclobacteriaceae</taxon>
        <taxon>Algoriphagus</taxon>
    </lineage>
</organism>
<name>A0ABQ6PMG1_9BACT</name>
<dbReference type="GO" id="GO:0032259">
    <property type="term" value="P:methylation"/>
    <property type="evidence" value="ECO:0007669"/>
    <property type="project" value="UniProtKB-KW"/>
</dbReference>
<feature type="chain" id="PRO_5046929538" evidence="1">
    <location>
        <begin position="20"/>
        <end position="243"/>
    </location>
</feature>
<feature type="signal peptide" evidence="1">
    <location>
        <begin position="1"/>
        <end position="19"/>
    </location>
</feature>
<comment type="caution">
    <text evidence="3">The sequence shown here is derived from an EMBL/GenBank/DDBJ whole genome shotgun (WGS) entry which is preliminary data.</text>
</comment>
<keyword evidence="3" id="KW-0489">Methyltransferase</keyword>
<dbReference type="Pfam" id="PF13847">
    <property type="entry name" value="Methyltransf_31"/>
    <property type="match status" value="1"/>
</dbReference>
<evidence type="ECO:0000313" key="3">
    <source>
        <dbReference type="EMBL" id="GMQ29158.1"/>
    </source>
</evidence>
<proteinExistence type="predicted"/>
<dbReference type="CDD" id="cd02440">
    <property type="entry name" value="AdoMet_MTases"/>
    <property type="match status" value="1"/>
</dbReference>
<dbReference type="RefSeq" id="WP_338223883.1">
    <property type="nucleotide sequence ID" value="NZ_BTPD01000005.1"/>
</dbReference>
<dbReference type="Gene3D" id="3.40.50.150">
    <property type="entry name" value="Vaccinia Virus protein VP39"/>
    <property type="match status" value="1"/>
</dbReference>
<reference evidence="3 4" key="1">
    <citation type="submission" date="2023-08" db="EMBL/GenBank/DDBJ databases">
        <title>Draft genome sequence of Algoriphagus confluentis.</title>
        <authorList>
            <person name="Takatani N."/>
            <person name="Hosokawa M."/>
            <person name="Sawabe T."/>
        </authorList>
    </citation>
    <scope>NUCLEOTIDE SEQUENCE [LARGE SCALE GENOMIC DNA]</scope>
    <source>
        <strain evidence="3 4">NBRC 111222</strain>
    </source>
</reference>
<dbReference type="Proteomes" id="UP001338309">
    <property type="component" value="Unassembled WGS sequence"/>
</dbReference>
<accession>A0ABQ6PMG1</accession>
<dbReference type="InterPro" id="IPR025714">
    <property type="entry name" value="Methyltranfer_dom"/>
</dbReference>
<dbReference type="PANTHER" id="PTHR43861">
    <property type="entry name" value="TRANS-ACONITATE 2-METHYLTRANSFERASE-RELATED"/>
    <property type="match status" value="1"/>
</dbReference>
<dbReference type="SUPFAM" id="SSF53335">
    <property type="entry name" value="S-adenosyl-L-methionine-dependent methyltransferases"/>
    <property type="match status" value="1"/>
</dbReference>
<sequence>MKTSFGYLAFLILSFVALSCSGQSSSKKSKEEVYSYKTASFDGIGKVYMGREISFVMGFEGMSWLERSSREKEENVSKAIDNLPVQPNSVVADIGAGSGYFTFRIAPRVPEGKVYAVEIQDAAIQYLTTKSKELGFSQVEPIMGTETSPNLPENTVDVALMVDVYHELEYPVEMLAGIRKALKPKGKLILIEYRGEDDWIPIKPLHKMTVNQAKKELEANGFKLVQNGKFLSIQHFLVFERVD</sequence>
<evidence type="ECO:0000256" key="1">
    <source>
        <dbReference type="SAM" id="SignalP"/>
    </source>
</evidence>
<keyword evidence="4" id="KW-1185">Reference proteome</keyword>
<feature type="domain" description="Methyltransferase" evidence="2">
    <location>
        <begin position="88"/>
        <end position="213"/>
    </location>
</feature>
<keyword evidence="1" id="KW-0732">Signal</keyword>
<dbReference type="InterPro" id="IPR029063">
    <property type="entry name" value="SAM-dependent_MTases_sf"/>
</dbReference>